<dbReference type="OrthoDB" id="9802055at2"/>
<dbReference type="EMBL" id="UGJE01000002">
    <property type="protein sequence ID" value="STQ85366.1"/>
    <property type="molecule type" value="Genomic_DNA"/>
</dbReference>
<reference evidence="10 11" key="1">
    <citation type="journal article" date="2014" name="Genome Announc.">
        <title>Draft genome sequences of eight enterohepatic helicobacter species isolated from both laboratory and wild rodents.</title>
        <authorList>
            <person name="Sheh A."/>
            <person name="Shen Z."/>
            <person name="Fox J.G."/>
        </authorList>
    </citation>
    <scope>NUCLEOTIDE SEQUENCE [LARGE SCALE GENOMIC DNA]</scope>
    <source>
        <strain evidence="10 11">ST1</strain>
    </source>
</reference>
<dbReference type="PRINTS" id="PR00599">
    <property type="entry name" value="MAPEPTIDASE"/>
</dbReference>
<dbReference type="Proteomes" id="UP000255139">
    <property type="component" value="Unassembled WGS sequence"/>
</dbReference>
<feature type="binding site" evidence="6">
    <location>
        <position position="106"/>
    </location>
    <ligand>
        <name>a divalent metal cation</name>
        <dbReference type="ChEBI" id="CHEBI:60240"/>
        <label>1</label>
    </ligand>
</feature>
<dbReference type="NCBIfam" id="TIGR00500">
    <property type="entry name" value="met_pdase_I"/>
    <property type="match status" value="1"/>
</dbReference>
<keyword evidence="3 6" id="KW-0645">Protease</keyword>
<dbReference type="InterPro" id="IPR001714">
    <property type="entry name" value="Pept_M24_MAP"/>
</dbReference>
<evidence type="ECO:0000256" key="2">
    <source>
        <dbReference type="ARBA" id="ARBA00022438"/>
    </source>
</evidence>
<dbReference type="SUPFAM" id="SSF55920">
    <property type="entry name" value="Creatinase/aminopeptidase"/>
    <property type="match status" value="1"/>
</dbReference>
<evidence type="ECO:0000256" key="5">
    <source>
        <dbReference type="ARBA" id="ARBA00022801"/>
    </source>
</evidence>
<dbReference type="GO" id="GO:0004239">
    <property type="term" value="F:initiator methionyl aminopeptidase activity"/>
    <property type="evidence" value="ECO:0007669"/>
    <property type="project" value="UniProtKB-UniRule"/>
</dbReference>
<dbReference type="InterPro" id="IPR036005">
    <property type="entry name" value="Creatinase/aminopeptidase-like"/>
</dbReference>
<keyword evidence="4 6" id="KW-0479">Metal-binding</keyword>
<protein>
    <recommendedName>
        <fullName evidence="6 7">Methionine aminopeptidase</fullName>
        <shortName evidence="6">MAP</shortName>
        <shortName evidence="6">MetAP</shortName>
        <ecNumber evidence="6 7">3.4.11.18</ecNumber>
    </recommendedName>
    <alternativeName>
        <fullName evidence="6">Peptidase M</fullName>
    </alternativeName>
</protein>
<dbReference type="PANTHER" id="PTHR43330">
    <property type="entry name" value="METHIONINE AMINOPEPTIDASE"/>
    <property type="match status" value="1"/>
</dbReference>
<dbReference type="Gene3D" id="3.90.230.10">
    <property type="entry name" value="Creatinase/methionine aminopeptidase superfamily"/>
    <property type="match status" value="1"/>
</dbReference>
<dbReference type="HAMAP" id="MF_01974">
    <property type="entry name" value="MetAP_1"/>
    <property type="match status" value="1"/>
</dbReference>
<reference evidence="9 12" key="2">
    <citation type="submission" date="2018-06" db="EMBL/GenBank/DDBJ databases">
        <authorList>
            <consortium name="Pathogen Informatics"/>
            <person name="Doyle S."/>
        </authorList>
    </citation>
    <scope>NUCLEOTIDE SEQUENCE [LARGE SCALE GENOMIC DNA]</scope>
    <source>
        <strain evidence="9 12">NCTC12714</strain>
    </source>
</reference>
<dbReference type="Pfam" id="PF00557">
    <property type="entry name" value="Peptidase_M24"/>
    <property type="match status" value="1"/>
</dbReference>
<evidence type="ECO:0000313" key="9">
    <source>
        <dbReference type="EMBL" id="STQ85366.1"/>
    </source>
</evidence>
<organism evidence="9 12">
    <name type="scientific">Helicobacter muridarum</name>
    <dbReference type="NCBI Taxonomy" id="216"/>
    <lineage>
        <taxon>Bacteria</taxon>
        <taxon>Pseudomonadati</taxon>
        <taxon>Campylobacterota</taxon>
        <taxon>Epsilonproteobacteria</taxon>
        <taxon>Campylobacterales</taxon>
        <taxon>Helicobacteraceae</taxon>
        <taxon>Helicobacter</taxon>
    </lineage>
</organism>
<keyword evidence="2 6" id="KW-0031">Aminopeptidase</keyword>
<evidence type="ECO:0000256" key="1">
    <source>
        <dbReference type="ARBA" id="ARBA00002521"/>
    </source>
</evidence>
<dbReference type="STRING" id="216.LS73_02750"/>
<feature type="binding site" evidence="6">
    <location>
        <position position="95"/>
    </location>
    <ligand>
        <name>a divalent metal cation</name>
        <dbReference type="ChEBI" id="CHEBI:60240"/>
        <label>1</label>
    </ligand>
</feature>
<dbReference type="RefSeq" id="WP_034557205.1">
    <property type="nucleotide sequence ID" value="NZ_FZML01000017.1"/>
</dbReference>
<keyword evidence="12" id="KW-1185">Reference proteome</keyword>
<dbReference type="PANTHER" id="PTHR43330:SF27">
    <property type="entry name" value="METHIONINE AMINOPEPTIDASE"/>
    <property type="match status" value="1"/>
</dbReference>
<dbReference type="EMBL" id="JRPD02000002">
    <property type="protein sequence ID" value="TLE01437.1"/>
    <property type="molecule type" value="Genomic_DNA"/>
</dbReference>
<comment type="similarity">
    <text evidence="6">Belongs to the peptidase M24A family. Methionine aminopeptidase type 1 subfamily.</text>
</comment>
<dbReference type="AlphaFoldDB" id="A0A099U102"/>
<evidence type="ECO:0000256" key="4">
    <source>
        <dbReference type="ARBA" id="ARBA00022723"/>
    </source>
</evidence>
<proteinExistence type="inferred from homology"/>
<comment type="function">
    <text evidence="1 6">Removes the N-terminal methionine from nascent proteins. The N-terminal methionine is often cleaved when the second residue in the primary sequence is small and uncharged (Met-Ala-, Cys, Gly, Pro, Ser, Thr, or Val). Requires deformylation of the N(alpha)-formylated initiator methionine before it can be hydrolyzed.</text>
</comment>
<dbReference type="InterPro" id="IPR002467">
    <property type="entry name" value="Pept_M24A_MAP1"/>
</dbReference>
<dbReference type="GO" id="GO:0046872">
    <property type="term" value="F:metal ion binding"/>
    <property type="evidence" value="ECO:0007669"/>
    <property type="project" value="UniProtKB-UniRule"/>
</dbReference>
<comment type="cofactor">
    <cofactor evidence="6">
        <name>Co(2+)</name>
        <dbReference type="ChEBI" id="CHEBI:48828"/>
    </cofactor>
    <cofactor evidence="6">
        <name>Zn(2+)</name>
        <dbReference type="ChEBI" id="CHEBI:29105"/>
    </cofactor>
    <cofactor evidence="6">
        <name>Mn(2+)</name>
        <dbReference type="ChEBI" id="CHEBI:29035"/>
    </cofactor>
    <cofactor evidence="6">
        <name>Fe(2+)</name>
        <dbReference type="ChEBI" id="CHEBI:29033"/>
    </cofactor>
    <text evidence="6">Binds 2 divalent metal cations per subunit. Has a high-affinity and a low affinity metal-binding site. The true nature of the physiological cofactor is under debate. The enzyme is active with cobalt, zinc, manganese or divalent iron ions. Most likely, methionine aminopeptidases function as mononuclear Fe(2+)-metalloproteases under physiological conditions, and the catalytically relevant metal-binding site has been assigned to the histidine-containing high-affinity site.</text>
</comment>
<evidence type="ECO:0000313" key="10">
    <source>
        <dbReference type="EMBL" id="TLE01437.1"/>
    </source>
</evidence>
<dbReference type="CDD" id="cd01086">
    <property type="entry name" value="MetAP1"/>
    <property type="match status" value="1"/>
</dbReference>
<evidence type="ECO:0000259" key="8">
    <source>
        <dbReference type="Pfam" id="PF00557"/>
    </source>
</evidence>
<dbReference type="GO" id="GO:0005829">
    <property type="term" value="C:cytosol"/>
    <property type="evidence" value="ECO:0007669"/>
    <property type="project" value="TreeGrafter"/>
</dbReference>
<feature type="binding site" evidence="6">
    <location>
        <position position="176"/>
    </location>
    <ligand>
        <name>substrate</name>
    </ligand>
</feature>
<feature type="binding site" evidence="6">
    <location>
        <position position="236"/>
    </location>
    <ligand>
        <name>a divalent metal cation</name>
        <dbReference type="ChEBI" id="CHEBI:60240"/>
        <label>2</label>
        <note>catalytic</note>
    </ligand>
</feature>
<accession>A0A099U102</accession>
<dbReference type="GO" id="GO:0070006">
    <property type="term" value="F:metalloaminopeptidase activity"/>
    <property type="evidence" value="ECO:0007669"/>
    <property type="project" value="UniProtKB-UniRule"/>
</dbReference>
<dbReference type="GO" id="GO:0006508">
    <property type="term" value="P:proteolysis"/>
    <property type="evidence" value="ECO:0007669"/>
    <property type="project" value="UniProtKB-KW"/>
</dbReference>
<comment type="subunit">
    <text evidence="6">Monomer.</text>
</comment>
<keyword evidence="5 6" id="KW-0378">Hydrolase</keyword>
<feature type="binding site" evidence="6">
    <location>
        <position position="169"/>
    </location>
    <ligand>
        <name>a divalent metal cation</name>
        <dbReference type="ChEBI" id="CHEBI:60240"/>
        <label>2</label>
        <note>catalytic</note>
    </ligand>
</feature>
<comment type="catalytic activity">
    <reaction evidence="6 7">
        <text>Release of N-terminal amino acids, preferentially methionine, from peptides and arylamides.</text>
        <dbReference type="EC" id="3.4.11.18"/>
    </reaction>
</comment>
<gene>
    <name evidence="6 9" type="primary">map</name>
    <name evidence="10" type="ORF">LS73_001820</name>
    <name evidence="9" type="ORF">NCTC12714_00151</name>
</gene>
<feature type="binding site" evidence="6">
    <location>
        <position position="106"/>
    </location>
    <ligand>
        <name>a divalent metal cation</name>
        <dbReference type="ChEBI" id="CHEBI:60240"/>
        <label>2</label>
        <note>catalytic</note>
    </ligand>
</feature>
<dbReference type="PROSITE" id="PS00680">
    <property type="entry name" value="MAP_1"/>
    <property type="match status" value="1"/>
</dbReference>
<feature type="binding site" evidence="6">
    <location>
        <position position="78"/>
    </location>
    <ligand>
        <name>substrate</name>
    </ligand>
</feature>
<evidence type="ECO:0000256" key="6">
    <source>
        <dbReference type="HAMAP-Rule" id="MF_01974"/>
    </source>
</evidence>
<dbReference type="EC" id="3.4.11.18" evidence="6 7"/>
<evidence type="ECO:0000256" key="7">
    <source>
        <dbReference type="RuleBase" id="RU003653"/>
    </source>
</evidence>
<sequence>MGISIKNKAEIQILREASRIVALTLDYAKSIISDGISLLEIDSAIESKILSLGAIPSFKGLYGFPNSACISVNEVVIHGIPTDYRLKNGDIVGIDIGTKYKNYYGDGAITVGVGNVANQDMKLMDCSLCTLENTINSIKSGMRFKEISAILQENIESRGFLPLFGYCGHGIGTKPHEEPSIPNYLESGMKIAGPKVKDGMVFCLEPMVCQKSGEPVVLSDNWSVVSKDGLNTSHHEHTVAIIDGRARILTEL</sequence>
<evidence type="ECO:0000313" key="11">
    <source>
        <dbReference type="Proteomes" id="UP000029922"/>
    </source>
</evidence>
<dbReference type="Proteomes" id="UP000029922">
    <property type="component" value="Unassembled WGS sequence"/>
</dbReference>
<feature type="domain" description="Peptidase M24" evidence="8">
    <location>
        <begin position="13"/>
        <end position="241"/>
    </location>
</feature>
<name>A0A099U102_9HELI</name>
<evidence type="ECO:0000313" key="12">
    <source>
        <dbReference type="Proteomes" id="UP000255139"/>
    </source>
</evidence>
<feature type="binding site" evidence="6">
    <location>
        <position position="205"/>
    </location>
    <ligand>
        <name>a divalent metal cation</name>
        <dbReference type="ChEBI" id="CHEBI:60240"/>
        <label>2</label>
        <note>catalytic</note>
    </ligand>
</feature>
<evidence type="ECO:0000256" key="3">
    <source>
        <dbReference type="ARBA" id="ARBA00022670"/>
    </source>
</evidence>
<feature type="binding site" evidence="6">
    <location>
        <position position="236"/>
    </location>
    <ligand>
        <name>a divalent metal cation</name>
        <dbReference type="ChEBI" id="CHEBI:60240"/>
        <label>1</label>
    </ligand>
</feature>
<dbReference type="InterPro" id="IPR000994">
    <property type="entry name" value="Pept_M24"/>
</dbReference>